<keyword evidence="1" id="KW-1133">Transmembrane helix</keyword>
<sequence length="44" mass="4890">MVNSVAIPRSLARSRRTGLRRLIGAMVVVFGALVLLQRALMLWP</sequence>
<organism evidence="2 3">
    <name type="scientific">Roseateles amylovorans</name>
    <dbReference type="NCBI Taxonomy" id="2978473"/>
    <lineage>
        <taxon>Bacteria</taxon>
        <taxon>Pseudomonadati</taxon>
        <taxon>Pseudomonadota</taxon>
        <taxon>Betaproteobacteria</taxon>
        <taxon>Burkholderiales</taxon>
        <taxon>Sphaerotilaceae</taxon>
        <taxon>Roseateles</taxon>
    </lineage>
</organism>
<keyword evidence="3" id="KW-1185">Reference proteome</keyword>
<evidence type="ECO:0000313" key="2">
    <source>
        <dbReference type="EMBL" id="UXH79436.1"/>
    </source>
</evidence>
<keyword evidence="1" id="KW-0472">Membrane</keyword>
<proteinExistence type="predicted"/>
<evidence type="ECO:0000256" key="1">
    <source>
        <dbReference type="SAM" id="Phobius"/>
    </source>
</evidence>
<dbReference type="EMBL" id="CP104562">
    <property type="protein sequence ID" value="UXH79436.1"/>
    <property type="molecule type" value="Genomic_DNA"/>
</dbReference>
<gene>
    <name evidence="2" type="ORF">N4261_05775</name>
</gene>
<dbReference type="RefSeq" id="WP_261759255.1">
    <property type="nucleotide sequence ID" value="NZ_CP104562.2"/>
</dbReference>
<name>A0ABY6B3Y0_9BURK</name>
<evidence type="ECO:0000313" key="3">
    <source>
        <dbReference type="Proteomes" id="UP001064933"/>
    </source>
</evidence>
<dbReference type="Proteomes" id="UP001064933">
    <property type="component" value="Chromosome"/>
</dbReference>
<feature type="transmembrane region" description="Helical" evidence="1">
    <location>
        <begin position="21"/>
        <end position="43"/>
    </location>
</feature>
<accession>A0ABY6B3Y0</accession>
<keyword evidence="1" id="KW-0812">Transmembrane</keyword>
<reference evidence="2" key="1">
    <citation type="submission" date="2022-10" db="EMBL/GenBank/DDBJ databases">
        <title>Characterization and whole genome sequencing of a new Roseateles species, isolated from fresh water.</title>
        <authorList>
            <person name="Guliayeva D.Y."/>
            <person name="Akhremchuk A.E."/>
            <person name="Sikolenko M.A."/>
            <person name="Valentovich L.N."/>
            <person name="Sidarenka A.V."/>
        </authorList>
    </citation>
    <scope>NUCLEOTIDE SEQUENCE</scope>
    <source>
        <strain evidence="2">BIM B-1768</strain>
    </source>
</reference>
<protein>
    <submittedName>
        <fullName evidence="2">Uncharacterized protein</fullName>
    </submittedName>
</protein>